<dbReference type="InterPro" id="IPR036388">
    <property type="entry name" value="WH-like_DNA-bd_sf"/>
</dbReference>
<dbReference type="SUPFAM" id="SSF88946">
    <property type="entry name" value="Sigma2 domain of RNA polymerase sigma factors"/>
    <property type="match status" value="1"/>
</dbReference>
<dbReference type="InterPro" id="IPR039425">
    <property type="entry name" value="RNA_pol_sigma-70-like"/>
</dbReference>
<protein>
    <submittedName>
        <fullName evidence="7">RNA polymerase sigma factor</fullName>
    </submittedName>
</protein>
<evidence type="ECO:0000256" key="3">
    <source>
        <dbReference type="ARBA" id="ARBA00023082"/>
    </source>
</evidence>
<dbReference type="Proteomes" id="UP001595818">
    <property type="component" value="Unassembled WGS sequence"/>
</dbReference>
<gene>
    <name evidence="7" type="ORF">ACFPFU_25050</name>
</gene>
<evidence type="ECO:0000256" key="2">
    <source>
        <dbReference type="ARBA" id="ARBA00023015"/>
    </source>
</evidence>
<dbReference type="InterPro" id="IPR013324">
    <property type="entry name" value="RNA_pol_sigma_r3/r4-like"/>
</dbReference>
<dbReference type="RefSeq" id="WP_377069389.1">
    <property type="nucleotide sequence ID" value="NZ_JBHSJJ010000026.1"/>
</dbReference>
<dbReference type="Gene3D" id="1.10.1740.10">
    <property type="match status" value="1"/>
</dbReference>
<dbReference type="Gene3D" id="1.10.10.10">
    <property type="entry name" value="Winged helix-like DNA-binding domain superfamily/Winged helix DNA-binding domain"/>
    <property type="match status" value="1"/>
</dbReference>
<evidence type="ECO:0000259" key="6">
    <source>
        <dbReference type="Pfam" id="PF08281"/>
    </source>
</evidence>
<proteinExistence type="inferred from homology"/>
<feature type="region of interest" description="Disordered" evidence="5">
    <location>
        <begin position="1"/>
        <end position="25"/>
    </location>
</feature>
<organism evidence="7 8">
    <name type="scientific">Negadavirga shengliensis</name>
    <dbReference type="NCBI Taxonomy" id="1389218"/>
    <lineage>
        <taxon>Bacteria</taxon>
        <taxon>Pseudomonadati</taxon>
        <taxon>Bacteroidota</taxon>
        <taxon>Cytophagia</taxon>
        <taxon>Cytophagales</taxon>
        <taxon>Cyclobacteriaceae</taxon>
        <taxon>Negadavirga</taxon>
    </lineage>
</organism>
<dbReference type="EMBL" id="JBHSJJ010000026">
    <property type="protein sequence ID" value="MFC4874995.1"/>
    <property type="molecule type" value="Genomic_DNA"/>
</dbReference>
<evidence type="ECO:0000256" key="5">
    <source>
        <dbReference type="SAM" id="MobiDB-lite"/>
    </source>
</evidence>
<feature type="domain" description="RNA polymerase sigma factor 70 region 4 type 2" evidence="6">
    <location>
        <begin position="151"/>
        <end position="203"/>
    </location>
</feature>
<keyword evidence="4" id="KW-0804">Transcription</keyword>
<dbReference type="PANTHER" id="PTHR43133">
    <property type="entry name" value="RNA POLYMERASE ECF-TYPE SIGMA FACTO"/>
    <property type="match status" value="1"/>
</dbReference>
<dbReference type="InterPro" id="IPR013325">
    <property type="entry name" value="RNA_pol_sigma_r2"/>
</dbReference>
<keyword evidence="2" id="KW-0805">Transcription regulation</keyword>
<dbReference type="InterPro" id="IPR013249">
    <property type="entry name" value="RNA_pol_sigma70_r4_t2"/>
</dbReference>
<keyword evidence="3" id="KW-0731">Sigma factor</keyword>
<accession>A0ABV9T884</accession>
<sequence length="220" mass="26205">MVSSKQTNDGRERPGTYQDDQPEGYYNTKSDGEIWDAFRKGDEGAFIFMYNTYGNRLFNYGSQFTSDRESVKDCLQDFFIYLRKNRAGLHKTDNIKFYLYKAFKRRVLEFVRKSCRENEKKERFLFTQFPVELSFEMHYIHQQFQEAQLKSLNEALSALTEKEREAIYYFYYEGLSYEQIATIFEFRHVSSARRLVYKALAHLKKILLSAIIGFLIISKS</sequence>
<dbReference type="NCBIfam" id="TIGR02937">
    <property type="entry name" value="sigma70-ECF"/>
    <property type="match status" value="1"/>
</dbReference>
<name>A0ABV9T884_9BACT</name>
<dbReference type="InterPro" id="IPR014284">
    <property type="entry name" value="RNA_pol_sigma-70_dom"/>
</dbReference>
<evidence type="ECO:0000313" key="7">
    <source>
        <dbReference type="EMBL" id="MFC4874995.1"/>
    </source>
</evidence>
<keyword evidence="8" id="KW-1185">Reference proteome</keyword>
<evidence type="ECO:0000313" key="8">
    <source>
        <dbReference type="Proteomes" id="UP001595818"/>
    </source>
</evidence>
<comment type="similarity">
    <text evidence="1">Belongs to the sigma-70 factor family. ECF subfamily.</text>
</comment>
<dbReference type="SUPFAM" id="SSF88659">
    <property type="entry name" value="Sigma3 and sigma4 domains of RNA polymerase sigma factors"/>
    <property type="match status" value="1"/>
</dbReference>
<reference evidence="8" key="1">
    <citation type="journal article" date="2019" name="Int. J. Syst. Evol. Microbiol.">
        <title>The Global Catalogue of Microorganisms (GCM) 10K type strain sequencing project: providing services to taxonomists for standard genome sequencing and annotation.</title>
        <authorList>
            <consortium name="The Broad Institute Genomics Platform"/>
            <consortium name="The Broad Institute Genome Sequencing Center for Infectious Disease"/>
            <person name="Wu L."/>
            <person name="Ma J."/>
        </authorList>
    </citation>
    <scope>NUCLEOTIDE SEQUENCE [LARGE SCALE GENOMIC DNA]</scope>
    <source>
        <strain evidence="8">CGMCC 4.7466</strain>
    </source>
</reference>
<dbReference type="CDD" id="cd06171">
    <property type="entry name" value="Sigma70_r4"/>
    <property type="match status" value="1"/>
</dbReference>
<evidence type="ECO:0000256" key="4">
    <source>
        <dbReference type="ARBA" id="ARBA00023163"/>
    </source>
</evidence>
<comment type="caution">
    <text evidence="7">The sequence shown here is derived from an EMBL/GenBank/DDBJ whole genome shotgun (WGS) entry which is preliminary data.</text>
</comment>
<dbReference type="Pfam" id="PF08281">
    <property type="entry name" value="Sigma70_r4_2"/>
    <property type="match status" value="1"/>
</dbReference>
<evidence type="ECO:0000256" key="1">
    <source>
        <dbReference type="ARBA" id="ARBA00010641"/>
    </source>
</evidence>
<dbReference type="PANTHER" id="PTHR43133:SF46">
    <property type="entry name" value="RNA POLYMERASE SIGMA-70 FACTOR ECF SUBFAMILY"/>
    <property type="match status" value="1"/>
</dbReference>